<keyword evidence="1" id="KW-1133">Transmembrane helix</keyword>
<comment type="caution">
    <text evidence="2">The sequence shown here is derived from an EMBL/GenBank/DDBJ whole genome shotgun (WGS) entry which is preliminary data.</text>
</comment>
<protein>
    <submittedName>
        <fullName evidence="2">Uncharacterized protein</fullName>
    </submittedName>
</protein>
<evidence type="ECO:0000256" key="1">
    <source>
        <dbReference type="SAM" id="Phobius"/>
    </source>
</evidence>
<reference evidence="2 3" key="1">
    <citation type="submission" date="2019-07" db="EMBL/GenBank/DDBJ databases">
        <authorList>
            <person name="Kim J."/>
        </authorList>
    </citation>
    <scope>NUCLEOTIDE SEQUENCE [LARGE SCALE GENOMIC DNA]</scope>
    <source>
        <strain evidence="2 3">MJ1a</strain>
    </source>
</reference>
<dbReference type="RefSeq" id="WP_146271143.1">
    <property type="nucleotide sequence ID" value="NZ_VOEI01000003.1"/>
</dbReference>
<proteinExistence type="predicted"/>
<dbReference type="AlphaFoldDB" id="A0A563U409"/>
<evidence type="ECO:0000313" key="3">
    <source>
        <dbReference type="Proteomes" id="UP000318010"/>
    </source>
</evidence>
<keyword evidence="3" id="KW-1185">Reference proteome</keyword>
<feature type="transmembrane region" description="Helical" evidence="1">
    <location>
        <begin position="9"/>
        <end position="28"/>
    </location>
</feature>
<keyword evidence="1" id="KW-0812">Transmembrane</keyword>
<accession>A0A563U409</accession>
<feature type="transmembrane region" description="Helical" evidence="1">
    <location>
        <begin position="34"/>
        <end position="52"/>
    </location>
</feature>
<keyword evidence="1" id="KW-0472">Membrane</keyword>
<organism evidence="2 3">
    <name type="scientific">Mucilaginibacter achroorhodeus</name>
    <dbReference type="NCBI Taxonomy" id="2599294"/>
    <lineage>
        <taxon>Bacteria</taxon>
        <taxon>Pseudomonadati</taxon>
        <taxon>Bacteroidota</taxon>
        <taxon>Sphingobacteriia</taxon>
        <taxon>Sphingobacteriales</taxon>
        <taxon>Sphingobacteriaceae</taxon>
        <taxon>Mucilaginibacter</taxon>
    </lineage>
</organism>
<name>A0A563U409_9SPHI</name>
<dbReference type="EMBL" id="VOEI01000003">
    <property type="protein sequence ID" value="TWR26071.1"/>
    <property type="molecule type" value="Genomic_DNA"/>
</dbReference>
<dbReference type="Proteomes" id="UP000318010">
    <property type="component" value="Unassembled WGS sequence"/>
</dbReference>
<gene>
    <name evidence="2" type="ORF">FPZ42_10595</name>
</gene>
<sequence>MLYHFPKKSVILLAGLLIISLTLFLGRFATLPDFARGALMGVGIGMEIIALNRLAAYRKTMRATENQ</sequence>
<evidence type="ECO:0000313" key="2">
    <source>
        <dbReference type="EMBL" id="TWR26071.1"/>
    </source>
</evidence>